<comment type="caution">
    <text evidence="2">The sequence shown here is derived from an EMBL/GenBank/DDBJ whole genome shotgun (WGS) entry which is preliminary data.</text>
</comment>
<feature type="chain" id="PRO_5035799308" description="Peptidase A1 domain-containing protein" evidence="1">
    <location>
        <begin position="27"/>
        <end position="266"/>
    </location>
</feature>
<evidence type="ECO:0000313" key="3">
    <source>
        <dbReference type="Proteomes" id="UP000077671"/>
    </source>
</evidence>
<proteinExistence type="predicted"/>
<dbReference type="Proteomes" id="UP000077671">
    <property type="component" value="Unassembled WGS sequence"/>
</dbReference>
<name>A0A8T8T0K4_9BASI</name>
<reference evidence="2" key="1">
    <citation type="submission" date="2016-04" db="EMBL/GenBank/DDBJ databases">
        <authorList>
            <person name="Nguyen H.D."/>
            <person name="Kesanakurti P."/>
            <person name="Cullis J."/>
            <person name="Levesque C.A."/>
            <person name="Hambleton S."/>
        </authorList>
    </citation>
    <scope>NUCLEOTIDE SEQUENCE</scope>
    <source>
        <strain evidence="2">DAOMC 238032</strain>
    </source>
</reference>
<organism evidence="2 3">
    <name type="scientific">Tilletia caries</name>
    <name type="common">wheat bunt fungus</name>
    <dbReference type="NCBI Taxonomy" id="13290"/>
    <lineage>
        <taxon>Eukaryota</taxon>
        <taxon>Fungi</taxon>
        <taxon>Dikarya</taxon>
        <taxon>Basidiomycota</taxon>
        <taxon>Ustilaginomycotina</taxon>
        <taxon>Exobasidiomycetes</taxon>
        <taxon>Tilletiales</taxon>
        <taxon>Tilletiaceae</taxon>
        <taxon>Tilletia</taxon>
    </lineage>
</organism>
<dbReference type="AlphaFoldDB" id="A0A8T8T0K4"/>
<evidence type="ECO:0008006" key="4">
    <source>
        <dbReference type="Google" id="ProtNLM"/>
    </source>
</evidence>
<evidence type="ECO:0000256" key="1">
    <source>
        <dbReference type="SAM" id="SignalP"/>
    </source>
</evidence>
<feature type="non-terminal residue" evidence="2">
    <location>
        <position position="1"/>
    </location>
</feature>
<dbReference type="EMBL" id="LWDD02001105">
    <property type="protein sequence ID" value="KAE8252574.1"/>
    <property type="molecule type" value="Genomic_DNA"/>
</dbReference>
<gene>
    <name evidence="2" type="ORF">A4X03_0g6125</name>
</gene>
<keyword evidence="1" id="KW-0732">Signal</keyword>
<reference evidence="2" key="2">
    <citation type="journal article" date="2019" name="IMA Fungus">
        <title>Genome sequencing and comparison of five Tilletia species to identify candidate genes for the detection of regulated species infecting wheat.</title>
        <authorList>
            <person name="Nguyen H.D.T."/>
            <person name="Sultana T."/>
            <person name="Kesanakurti P."/>
            <person name="Hambleton S."/>
        </authorList>
    </citation>
    <scope>NUCLEOTIDE SEQUENCE</scope>
    <source>
        <strain evidence="2">DAOMC 238032</strain>
    </source>
</reference>
<protein>
    <recommendedName>
        <fullName evidence="4">Peptidase A1 domain-containing protein</fullName>
    </recommendedName>
</protein>
<feature type="signal peptide" evidence="1">
    <location>
        <begin position="1"/>
        <end position="26"/>
    </location>
</feature>
<sequence length="266" mass="28225">HATRRTFIFQPANLTFSILPAPLALAKQIAGDDYPLLSSFRDYLPADVSATIGADQHPLFVIGYFSTDIHYATVPFALPTLSSAQSFVGFVDCTGDGKTPCYRQWSGYFDELIPVLAGNVLAGTRLFAGSFDPPHSPYTPIGSGRYGLNVSDLLVGLVGGGRPFTSSFEFTTSPGGLDGKVAQQLLDGPIVRSYDSRCLKSIFFFNETTTPIRSIVGDIDVRSPLLPSQGLASQQLSVKGALGVAAAVQRALTTQGANCSIYAGMA</sequence>
<accession>A0A8T8T0K4</accession>
<evidence type="ECO:0000313" key="2">
    <source>
        <dbReference type="EMBL" id="KAE8252574.1"/>
    </source>
</evidence>